<evidence type="ECO:0000313" key="2">
    <source>
        <dbReference type="EMBL" id="EID76060.1"/>
    </source>
</evidence>
<dbReference type="GO" id="GO:0002949">
    <property type="term" value="P:tRNA threonylcarbamoyladenosine modification"/>
    <property type="evidence" value="ECO:0007669"/>
    <property type="project" value="InterPro"/>
</dbReference>
<comment type="caution">
    <text evidence="2">The sequence shown here is derived from an EMBL/GenBank/DDBJ whole genome shotgun (WGS) entry which is preliminary data.</text>
</comment>
<dbReference type="SUPFAM" id="SSF53067">
    <property type="entry name" value="Actin-like ATPase domain"/>
    <property type="match status" value="2"/>
</dbReference>
<dbReference type="PATRIC" id="fig|946077.3.peg.797"/>
<dbReference type="eggNOG" id="COG1214">
    <property type="taxonomic scope" value="Bacteria"/>
</dbReference>
<dbReference type="Pfam" id="PF00814">
    <property type="entry name" value="TsaD"/>
    <property type="match status" value="1"/>
</dbReference>
<dbReference type="Proteomes" id="UP000005938">
    <property type="component" value="Unassembled WGS sequence"/>
</dbReference>
<protein>
    <submittedName>
        <fullName evidence="2">M22 family peptidase</fullName>
    </submittedName>
</protein>
<dbReference type="CDD" id="cd24032">
    <property type="entry name" value="ASKHA_NBD_TsaB"/>
    <property type="match status" value="1"/>
</dbReference>
<reference evidence="2 3" key="1">
    <citation type="journal article" date="2012" name="J. Bacteriol.">
        <title>Genome Sequence of the Halotolerant Bacterium Imtechella halotolerans K1T.</title>
        <authorList>
            <person name="Kumar S."/>
            <person name="Vikram S."/>
            <person name="Subramanian S."/>
            <person name="Raghava G.P."/>
            <person name="Pinnaka A.K."/>
        </authorList>
    </citation>
    <scope>NUCLEOTIDE SEQUENCE [LARGE SCALE GENOMIC DNA]</scope>
    <source>
        <strain evidence="2 3">K1</strain>
    </source>
</reference>
<keyword evidence="3" id="KW-1185">Reference proteome</keyword>
<organism evidence="2 3">
    <name type="scientific">Imtechella halotolerans K1</name>
    <dbReference type="NCBI Taxonomy" id="946077"/>
    <lineage>
        <taxon>Bacteria</taxon>
        <taxon>Pseudomonadati</taxon>
        <taxon>Bacteroidota</taxon>
        <taxon>Flavobacteriia</taxon>
        <taxon>Flavobacteriales</taxon>
        <taxon>Flavobacteriaceae</taxon>
        <taxon>Imtechella</taxon>
    </lineage>
</organism>
<dbReference type="STRING" id="946077.W5A_03919"/>
<gene>
    <name evidence="2" type="ORF">W5A_03919</name>
</gene>
<dbReference type="AlphaFoldDB" id="I0WI44"/>
<dbReference type="NCBIfam" id="TIGR03725">
    <property type="entry name" value="T6A_YeaZ"/>
    <property type="match status" value="1"/>
</dbReference>
<evidence type="ECO:0000259" key="1">
    <source>
        <dbReference type="Pfam" id="PF00814"/>
    </source>
</evidence>
<dbReference type="InterPro" id="IPR043129">
    <property type="entry name" value="ATPase_NBD"/>
</dbReference>
<dbReference type="InterPro" id="IPR022496">
    <property type="entry name" value="T6A_TsaB"/>
</dbReference>
<dbReference type="InterPro" id="IPR000905">
    <property type="entry name" value="Gcp-like_dom"/>
</dbReference>
<proteinExistence type="predicted"/>
<name>I0WI44_9FLAO</name>
<sequence length="222" mass="24426">MISHILCIETSGTNCSVAIFNKDQMVILKETNTGSFSHAENLHKFIEEALNGASLSFHDISAIAVSMGPGSYTGLRIGVSAAKGLCFALNIPLIAIPTLRLLANAVKLEEGVVAPMLDARRMEVYAALYDVHNGVELRETKAEILDENSYHTFLKNGIVTFVGDAVNKAKELIVHENANFIEDIYPSALEMGTLAFEKFQQQAFEDVAYFEPYYLKDFVAGR</sequence>
<dbReference type="RefSeq" id="WP_008237655.1">
    <property type="nucleotide sequence ID" value="NZ_AJJU01000003.1"/>
</dbReference>
<dbReference type="Gene3D" id="3.30.420.40">
    <property type="match status" value="2"/>
</dbReference>
<dbReference type="EMBL" id="AJJU01000003">
    <property type="protein sequence ID" value="EID76060.1"/>
    <property type="molecule type" value="Genomic_DNA"/>
</dbReference>
<feature type="domain" description="Gcp-like" evidence="1">
    <location>
        <begin position="37"/>
        <end position="194"/>
    </location>
</feature>
<dbReference type="GO" id="GO:0005829">
    <property type="term" value="C:cytosol"/>
    <property type="evidence" value="ECO:0007669"/>
    <property type="project" value="TreeGrafter"/>
</dbReference>
<evidence type="ECO:0000313" key="3">
    <source>
        <dbReference type="Proteomes" id="UP000005938"/>
    </source>
</evidence>
<dbReference type="PANTHER" id="PTHR11735">
    <property type="entry name" value="TRNA N6-ADENOSINE THREONYLCARBAMOYLTRANSFERASE"/>
    <property type="match status" value="1"/>
</dbReference>
<accession>I0WI44</accession>
<dbReference type="PANTHER" id="PTHR11735:SF11">
    <property type="entry name" value="TRNA THREONYLCARBAMOYLADENOSINE BIOSYNTHESIS PROTEIN TSAB"/>
    <property type="match status" value="1"/>
</dbReference>